<comment type="caution">
    <text evidence="1">The sequence shown here is derived from an EMBL/GenBank/DDBJ whole genome shotgun (WGS) entry which is preliminary data.</text>
</comment>
<evidence type="ECO:0000313" key="2">
    <source>
        <dbReference type="Proteomes" id="UP000772434"/>
    </source>
</evidence>
<sequence>MAFGPFTLSLPLLEGTFNRTFAAVWPIAEQVKDIFDRESDLTPLQSNKDSCCMDASSIHRTSANFVRPLQHNGWASGPFGSSKELVTHFEESGNAIPKTKYSQPLVLIRGDLSMRNAIVGDDGRFWLVDWTWSAF</sequence>
<name>A0A9P5P6Y3_9AGAR</name>
<evidence type="ECO:0008006" key="3">
    <source>
        <dbReference type="Google" id="ProtNLM"/>
    </source>
</evidence>
<dbReference type="EMBL" id="JADNRY010000714">
    <property type="protein sequence ID" value="KAF9029203.1"/>
    <property type="molecule type" value="Genomic_DNA"/>
</dbReference>
<reference evidence="1" key="1">
    <citation type="submission" date="2020-11" db="EMBL/GenBank/DDBJ databases">
        <authorList>
            <consortium name="DOE Joint Genome Institute"/>
            <person name="Ahrendt S."/>
            <person name="Riley R."/>
            <person name="Andreopoulos W."/>
            <person name="Labutti K."/>
            <person name="Pangilinan J."/>
            <person name="Ruiz-Duenas F.J."/>
            <person name="Barrasa J.M."/>
            <person name="Sanchez-Garcia M."/>
            <person name="Camarero S."/>
            <person name="Miyauchi S."/>
            <person name="Serrano A."/>
            <person name="Linde D."/>
            <person name="Babiker R."/>
            <person name="Drula E."/>
            <person name="Ayuso-Fernandez I."/>
            <person name="Pacheco R."/>
            <person name="Padilla G."/>
            <person name="Ferreira P."/>
            <person name="Barriuso J."/>
            <person name="Kellner H."/>
            <person name="Castanera R."/>
            <person name="Alfaro M."/>
            <person name="Ramirez L."/>
            <person name="Pisabarro A.G."/>
            <person name="Kuo A."/>
            <person name="Tritt A."/>
            <person name="Lipzen A."/>
            <person name="He G."/>
            <person name="Yan M."/>
            <person name="Ng V."/>
            <person name="Cullen D."/>
            <person name="Martin F."/>
            <person name="Rosso M.-N."/>
            <person name="Henrissat B."/>
            <person name="Hibbett D."/>
            <person name="Martinez A.T."/>
            <person name="Grigoriev I.V."/>
        </authorList>
    </citation>
    <scope>NUCLEOTIDE SEQUENCE</scope>
    <source>
        <strain evidence="1">AH 40177</strain>
    </source>
</reference>
<protein>
    <recommendedName>
        <fullName evidence="3">Aminoglycoside phosphotransferase domain-containing protein</fullName>
    </recommendedName>
</protein>
<accession>A0A9P5P6Y3</accession>
<keyword evidence="2" id="KW-1185">Reference proteome</keyword>
<dbReference type="AlphaFoldDB" id="A0A9P5P6Y3"/>
<evidence type="ECO:0000313" key="1">
    <source>
        <dbReference type="EMBL" id="KAF9029203.1"/>
    </source>
</evidence>
<gene>
    <name evidence="1" type="ORF">BDP27DRAFT_1436696</name>
</gene>
<dbReference type="OrthoDB" id="8300194at2759"/>
<organism evidence="1 2">
    <name type="scientific">Rhodocollybia butyracea</name>
    <dbReference type="NCBI Taxonomy" id="206335"/>
    <lineage>
        <taxon>Eukaryota</taxon>
        <taxon>Fungi</taxon>
        <taxon>Dikarya</taxon>
        <taxon>Basidiomycota</taxon>
        <taxon>Agaricomycotina</taxon>
        <taxon>Agaricomycetes</taxon>
        <taxon>Agaricomycetidae</taxon>
        <taxon>Agaricales</taxon>
        <taxon>Marasmiineae</taxon>
        <taxon>Omphalotaceae</taxon>
        <taxon>Rhodocollybia</taxon>
    </lineage>
</organism>
<proteinExistence type="predicted"/>
<dbReference type="Proteomes" id="UP000772434">
    <property type="component" value="Unassembled WGS sequence"/>
</dbReference>